<evidence type="ECO:0000256" key="2">
    <source>
        <dbReference type="ARBA" id="ARBA00022723"/>
    </source>
</evidence>
<evidence type="ECO:0000313" key="7">
    <source>
        <dbReference type="Proteomes" id="UP000042958"/>
    </source>
</evidence>
<evidence type="ECO:0000256" key="4">
    <source>
        <dbReference type="ARBA" id="ARBA00023239"/>
    </source>
</evidence>
<dbReference type="AlphaFoldDB" id="A0A0F7TES2"/>
<dbReference type="InterPro" id="IPR006913">
    <property type="entry name" value="CENP-V/GFA"/>
</dbReference>
<keyword evidence="3" id="KW-0862">Zinc</keyword>
<dbReference type="STRING" id="104259.A0A0F7TES2"/>
<evidence type="ECO:0000313" key="6">
    <source>
        <dbReference type="EMBL" id="CEJ55284.1"/>
    </source>
</evidence>
<keyword evidence="7" id="KW-1185">Reference proteome</keyword>
<accession>A0A0F7TES2</accession>
<feature type="domain" description="CENP-V/GFA" evidence="5">
    <location>
        <begin position="8"/>
        <end position="122"/>
    </location>
</feature>
<name>A0A0F7TES2_PENBI</name>
<sequence length="375" mass="40827">MSTKTKTLKASCHCQNTQFTITVPTTALPLNIHLCHCTICRYVHGAPCCFHSPLPDGVDLDFVAPSSKDNLTSYTHQSFQSRKWFCKTCGCHIGDSSLTGEVSWTISTAVYDANRGDEGVWRFKSHMCPASTGDGGLSAVFGEIEGVKLGMWDVDLADAASEQGNAGAAITTAPVAVPEKKESRDDNGDGDGDANAEDKLLAQCHCGGVSFHISRPRESFINSDAGKTWLSPIDRTRWLASLDVCDDCRLATGTNVIGWIFVPIDHISPAVPLDLLVGSSTAYQSTEDVVRTFCGTCGATVFYWCKERPEIVDVATGLLRAPEGVMAENWAVWRAGRLAWPENGLRYHEGFTRALMEGMKQWGKERGHAEEFVVP</sequence>
<keyword evidence="2" id="KW-0479">Metal-binding</keyword>
<evidence type="ECO:0000259" key="5">
    <source>
        <dbReference type="PROSITE" id="PS51891"/>
    </source>
</evidence>
<dbReference type="OrthoDB" id="5422068at2759"/>
<comment type="similarity">
    <text evidence="1">Belongs to the Gfa family.</text>
</comment>
<dbReference type="PANTHER" id="PTHR33337">
    <property type="entry name" value="GFA DOMAIN-CONTAINING PROTEIN"/>
    <property type="match status" value="1"/>
</dbReference>
<dbReference type="PROSITE" id="PS51891">
    <property type="entry name" value="CENP_V_GFA"/>
    <property type="match status" value="1"/>
</dbReference>
<protein>
    <recommendedName>
        <fullName evidence="5">CENP-V/GFA domain-containing protein</fullName>
    </recommendedName>
</protein>
<dbReference type="SUPFAM" id="SSF51316">
    <property type="entry name" value="Mss4-like"/>
    <property type="match status" value="2"/>
</dbReference>
<reference evidence="7" key="1">
    <citation type="journal article" date="2015" name="Genome Announc.">
        <title>Draft genome sequence of the fungus Penicillium brasilianum MG11.</title>
        <authorList>
            <person name="Horn F."/>
            <person name="Linde J."/>
            <person name="Mattern D.J."/>
            <person name="Walther G."/>
            <person name="Guthke R."/>
            <person name="Brakhage A.A."/>
            <person name="Valiante V."/>
        </authorList>
    </citation>
    <scope>NUCLEOTIDE SEQUENCE [LARGE SCALE GENOMIC DNA]</scope>
    <source>
        <strain evidence="7">MG11</strain>
    </source>
</reference>
<dbReference type="GO" id="GO:0016846">
    <property type="term" value="F:carbon-sulfur lyase activity"/>
    <property type="evidence" value="ECO:0007669"/>
    <property type="project" value="InterPro"/>
</dbReference>
<evidence type="ECO:0000256" key="1">
    <source>
        <dbReference type="ARBA" id="ARBA00005495"/>
    </source>
</evidence>
<dbReference type="Pfam" id="PF04828">
    <property type="entry name" value="GFA"/>
    <property type="match status" value="2"/>
</dbReference>
<evidence type="ECO:0000256" key="3">
    <source>
        <dbReference type="ARBA" id="ARBA00022833"/>
    </source>
</evidence>
<dbReference type="GO" id="GO:0046872">
    <property type="term" value="F:metal ion binding"/>
    <property type="evidence" value="ECO:0007669"/>
    <property type="project" value="UniProtKB-KW"/>
</dbReference>
<dbReference type="Gene3D" id="3.90.1590.10">
    <property type="entry name" value="glutathione-dependent formaldehyde- activating enzyme (gfa)"/>
    <property type="match status" value="2"/>
</dbReference>
<dbReference type="InterPro" id="IPR011057">
    <property type="entry name" value="Mss4-like_sf"/>
</dbReference>
<gene>
    <name evidence="6" type="ORF">PMG11_01550</name>
</gene>
<dbReference type="EMBL" id="CDHK01000002">
    <property type="protein sequence ID" value="CEJ55284.1"/>
    <property type="molecule type" value="Genomic_DNA"/>
</dbReference>
<dbReference type="PANTHER" id="PTHR33337:SF31">
    <property type="entry name" value="DUF636 DOMAIN PROTEIN (AFU_ORTHOLOGUE AFUA_2G12650)"/>
    <property type="match status" value="1"/>
</dbReference>
<proteinExistence type="inferred from homology"/>
<keyword evidence="4" id="KW-0456">Lyase</keyword>
<organism evidence="6 7">
    <name type="scientific">Penicillium brasilianum</name>
    <dbReference type="NCBI Taxonomy" id="104259"/>
    <lineage>
        <taxon>Eukaryota</taxon>
        <taxon>Fungi</taxon>
        <taxon>Dikarya</taxon>
        <taxon>Ascomycota</taxon>
        <taxon>Pezizomycotina</taxon>
        <taxon>Eurotiomycetes</taxon>
        <taxon>Eurotiomycetidae</taxon>
        <taxon>Eurotiales</taxon>
        <taxon>Aspergillaceae</taxon>
        <taxon>Penicillium</taxon>
    </lineage>
</organism>
<dbReference type="Proteomes" id="UP000042958">
    <property type="component" value="Unassembled WGS sequence"/>
</dbReference>